<organism evidence="1 2">
    <name type="scientific">Clostridium cavendishii DSM 21758</name>
    <dbReference type="NCBI Taxonomy" id="1121302"/>
    <lineage>
        <taxon>Bacteria</taxon>
        <taxon>Bacillati</taxon>
        <taxon>Bacillota</taxon>
        <taxon>Clostridia</taxon>
        <taxon>Eubacteriales</taxon>
        <taxon>Clostridiaceae</taxon>
        <taxon>Clostridium</taxon>
    </lineage>
</organism>
<dbReference type="EMBL" id="FQZB01000005">
    <property type="protein sequence ID" value="SHI98577.1"/>
    <property type="molecule type" value="Genomic_DNA"/>
</dbReference>
<evidence type="ECO:0000313" key="1">
    <source>
        <dbReference type="EMBL" id="SHI98577.1"/>
    </source>
</evidence>
<dbReference type="OrthoDB" id="48384at2"/>
<protein>
    <submittedName>
        <fullName evidence="1">Uncharacterized protein</fullName>
    </submittedName>
</protein>
<name>A0A1M6FLK8_9CLOT</name>
<gene>
    <name evidence="1" type="ORF">SAMN02745163_01173</name>
</gene>
<keyword evidence="2" id="KW-1185">Reference proteome</keyword>
<sequence length="151" mass="17484">MNVILEDILYAMDFLDEKGGAYYNKKNGDVISLVYRELVAAKTKVPVDTFPEWQQGAVEIAYDIVENNDDYIELPEKDEFDDLAVLKSYVNTLENDLKAEINKELETNTDISKIRSKFDTVLGSNEWFDFKDNFFIELAKSWCIKNNIGFK</sequence>
<accession>A0A1M6FLK8</accession>
<proteinExistence type="predicted"/>
<evidence type="ECO:0000313" key="2">
    <source>
        <dbReference type="Proteomes" id="UP000184310"/>
    </source>
</evidence>
<dbReference type="RefSeq" id="WP_072985730.1">
    <property type="nucleotide sequence ID" value="NZ_FQZB01000005.1"/>
</dbReference>
<reference evidence="1 2" key="1">
    <citation type="submission" date="2016-11" db="EMBL/GenBank/DDBJ databases">
        <authorList>
            <person name="Jaros S."/>
            <person name="Januszkiewicz K."/>
            <person name="Wedrychowicz H."/>
        </authorList>
    </citation>
    <scope>NUCLEOTIDE SEQUENCE [LARGE SCALE GENOMIC DNA]</scope>
    <source>
        <strain evidence="1 2">DSM 21758</strain>
    </source>
</reference>
<dbReference type="STRING" id="1121302.SAMN02745163_01173"/>
<dbReference type="Proteomes" id="UP000184310">
    <property type="component" value="Unassembled WGS sequence"/>
</dbReference>
<dbReference type="AlphaFoldDB" id="A0A1M6FLK8"/>